<dbReference type="AlphaFoldDB" id="A0AAV4TBI9"/>
<evidence type="ECO:0000313" key="1">
    <source>
        <dbReference type="EMBL" id="GIY43933.1"/>
    </source>
</evidence>
<dbReference type="EMBL" id="BPLQ01009431">
    <property type="protein sequence ID" value="GIY43933.1"/>
    <property type="molecule type" value="Genomic_DNA"/>
</dbReference>
<gene>
    <name evidence="1" type="ORF">CDAR_611251</name>
</gene>
<comment type="caution">
    <text evidence="1">The sequence shown here is derived from an EMBL/GenBank/DDBJ whole genome shotgun (WGS) entry which is preliminary data.</text>
</comment>
<proteinExistence type="predicted"/>
<sequence length="99" mass="11658">MNLIDRKFCSVNLLTGLYLIISPLQRVPFNHALVKYQISPLIAKWRQPSPSVPTSDSKADDNDLIKYRGDHFHQRLIRLHPFQGQGWGRNKFLFRNERQ</sequence>
<organism evidence="1 2">
    <name type="scientific">Caerostris darwini</name>
    <dbReference type="NCBI Taxonomy" id="1538125"/>
    <lineage>
        <taxon>Eukaryota</taxon>
        <taxon>Metazoa</taxon>
        <taxon>Ecdysozoa</taxon>
        <taxon>Arthropoda</taxon>
        <taxon>Chelicerata</taxon>
        <taxon>Arachnida</taxon>
        <taxon>Araneae</taxon>
        <taxon>Araneomorphae</taxon>
        <taxon>Entelegynae</taxon>
        <taxon>Araneoidea</taxon>
        <taxon>Araneidae</taxon>
        <taxon>Caerostris</taxon>
    </lineage>
</organism>
<evidence type="ECO:0000313" key="2">
    <source>
        <dbReference type="Proteomes" id="UP001054837"/>
    </source>
</evidence>
<dbReference type="Proteomes" id="UP001054837">
    <property type="component" value="Unassembled WGS sequence"/>
</dbReference>
<accession>A0AAV4TBI9</accession>
<protein>
    <submittedName>
        <fullName evidence="1">Uncharacterized protein</fullName>
    </submittedName>
</protein>
<keyword evidence="2" id="KW-1185">Reference proteome</keyword>
<reference evidence="1 2" key="1">
    <citation type="submission" date="2021-06" db="EMBL/GenBank/DDBJ databases">
        <title>Caerostris darwini draft genome.</title>
        <authorList>
            <person name="Kono N."/>
            <person name="Arakawa K."/>
        </authorList>
    </citation>
    <scope>NUCLEOTIDE SEQUENCE [LARGE SCALE GENOMIC DNA]</scope>
</reference>
<name>A0AAV4TBI9_9ARAC</name>